<evidence type="ECO:0000256" key="1">
    <source>
        <dbReference type="SAM" id="MobiDB-lite"/>
    </source>
</evidence>
<dbReference type="HOGENOM" id="CLU_2671780_0_0_1"/>
<organism evidence="2 3">
    <name type="scientific">Paxillus rubicundulus Ve08.2h10</name>
    <dbReference type="NCBI Taxonomy" id="930991"/>
    <lineage>
        <taxon>Eukaryota</taxon>
        <taxon>Fungi</taxon>
        <taxon>Dikarya</taxon>
        <taxon>Basidiomycota</taxon>
        <taxon>Agaricomycotina</taxon>
        <taxon>Agaricomycetes</taxon>
        <taxon>Agaricomycetidae</taxon>
        <taxon>Boletales</taxon>
        <taxon>Paxilineae</taxon>
        <taxon>Paxillaceae</taxon>
        <taxon>Paxillus</taxon>
    </lineage>
</organism>
<feature type="region of interest" description="Disordered" evidence="1">
    <location>
        <begin position="1"/>
        <end position="27"/>
    </location>
</feature>
<reference evidence="2 3" key="1">
    <citation type="submission" date="2014-04" db="EMBL/GenBank/DDBJ databases">
        <authorList>
            <consortium name="DOE Joint Genome Institute"/>
            <person name="Kuo A."/>
            <person name="Kohler A."/>
            <person name="Jargeat P."/>
            <person name="Nagy L.G."/>
            <person name="Floudas D."/>
            <person name="Copeland A."/>
            <person name="Barry K.W."/>
            <person name="Cichocki N."/>
            <person name="Veneault-Fourrey C."/>
            <person name="LaButti K."/>
            <person name="Lindquist E.A."/>
            <person name="Lipzen A."/>
            <person name="Lundell T."/>
            <person name="Morin E."/>
            <person name="Murat C."/>
            <person name="Sun H."/>
            <person name="Tunlid A."/>
            <person name="Henrissat B."/>
            <person name="Grigoriev I.V."/>
            <person name="Hibbett D.S."/>
            <person name="Martin F."/>
            <person name="Nordberg H.P."/>
            <person name="Cantor M.N."/>
            <person name="Hua S.X."/>
        </authorList>
    </citation>
    <scope>NUCLEOTIDE SEQUENCE [LARGE SCALE GENOMIC DNA]</scope>
    <source>
        <strain evidence="2 3">Ve08.2h10</strain>
    </source>
</reference>
<dbReference type="InParanoid" id="A0A0D0ECL0"/>
<protein>
    <submittedName>
        <fullName evidence="2">Uncharacterized protein</fullName>
    </submittedName>
</protein>
<dbReference type="AlphaFoldDB" id="A0A0D0ECL0"/>
<sequence>MEEASGAEDRRHRAPSRNPSAVPRDRITFTPLTPRVVESKVKATRGLCLRKVLRWCMQVALRLLDLTGKFLAPTD</sequence>
<evidence type="ECO:0000313" key="3">
    <source>
        <dbReference type="Proteomes" id="UP000054538"/>
    </source>
</evidence>
<accession>A0A0D0ECL0</accession>
<evidence type="ECO:0000313" key="2">
    <source>
        <dbReference type="EMBL" id="KIK99555.1"/>
    </source>
</evidence>
<gene>
    <name evidence="2" type="ORF">PAXRUDRAFT_822632</name>
</gene>
<dbReference type="EMBL" id="KN824856">
    <property type="protein sequence ID" value="KIK99555.1"/>
    <property type="molecule type" value="Genomic_DNA"/>
</dbReference>
<name>A0A0D0ECL0_9AGAM</name>
<keyword evidence="3" id="KW-1185">Reference proteome</keyword>
<dbReference type="Proteomes" id="UP000054538">
    <property type="component" value="Unassembled WGS sequence"/>
</dbReference>
<proteinExistence type="predicted"/>
<reference evidence="3" key="2">
    <citation type="submission" date="2015-01" db="EMBL/GenBank/DDBJ databases">
        <title>Evolutionary Origins and Diversification of the Mycorrhizal Mutualists.</title>
        <authorList>
            <consortium name="DOE Joint Genome Institute"/>
            <consortium name="Mycorrhizal Genomics Consortium"/>
            <person name="Kohler A."/>
            <person name="Kuo A."/>
            <person name="Nagy L.G."/>
            <person name="Floudas D."/>
            <person name="Copeland A."/>
            <person name="Barry K.W."/>
            <person name="Cichocki N."/>
            <person name="Veneault-Fourrey C."/>
            <person name="LaButti K."/>
            <person name="Lindquist E.A."/>
            <person name="Lipzen A."/>
            <person name="Lundell T."/>
            <person name="Morin E."/>
            <person name="Murat C."/>
            <person name="Riley R."/>
            <person name="Ohm R."/>
            <person name="Sun H."/>
            <person name="Tunlid A."/>
            <person name="Henrissat B."/>
            <person name="Grigoriev I.V."/>
            <person name="Hibbett D.S."/>
            <person name="Martin F."/>
        </authorList>
    </citation>
    <scope>NUCLEOTIDE SEQUENCE [LARGE SCALE GENOMIC DNA]</scope>
    <source>
        <strain evidence="3">Ve08.2h10</strain>
    </source>
</reference>